<proteinExistence type="predicted"/>
<reference evidence="2 3" key="1">
    <citation type="submission" date="2021-04" db="EMBL/GenBank/DDBJ databases">
        <title>Draft genome sequence of Paenibacillus cisolokensis, LC2-13A.</title>
        <authorList>
            <person name="Uke A."/>
            <person name="Chhe C."/>
            <person name="Baramee S."/>
            <person name="Kosugi A."/>
        </authorList>
    </citation>
    <scope>NUCLEOTIDE SEQUENCE [LARGE SCALE GENOMIC DNA]</scope>
    <source>
        <strain evidence="2 3">LC2-13A</strain>
    </source>
</reference>
<keyword evidence="1" id="KW-0812">Transmembrane</keyword>
<comment type="caution">
    <text evidence="2">The sequence shown here is derived from an EMBL/GenBank/DDBJ whole genome shotgun (WGS) entry which is preliminary data.</text>
</comment>
<organism evidence="2 3">
    <name type="scientific">Paenibacillus cisolokensis</name>
    <dbReference type="NCBI Taxonomy" id="1658519"/>
    <lineage>
        <taxon>Bacteria</taxon>
        <taxon>Bacillati</taxon>
        <taxon>Bacillota</taxon>
        <taxon>Bacilli</taxon>
        <taxon>Bacillales</taxon>
        <taxon>Paenibacillaceae</taxon>
        <taxon>Paenibacillus</taxon>
    </lineage>
</organism>
<keyword evidence="1" id="KW-1133">Transmembrane helix</keyword>
<evidence type="ECO:0000313" key="2">
    <source>
        <dbReference type="EMBL" id="GIQ63837.1"/>
    </source>
</evidence>
<accession>A0ABQ4N6Q5</accession>
<evidence type="ECO:0000256" key="1">
    <source>
        <dbReference type="SAM" id="Phobius"/>
    </source>
</evidence>
<feature type="transmembrane region" description="Helical" evidence="1">
    <location>
        <begin position="6"/>
        <end position="26"/>
    </location>
</feature>
<keyword evidence="1" id="KW-0472">Membrane</keyword>
<keyword evidence="3" id="KW-1185">Reference proteome</keyword>
<name>A0ABQ4N6Q5_9BACL</name>
<dbReference type="RefSeq" id="WP_213528853.1">
    <property type="nucleotide sequence ID" value="NZ_BOVJ01000073.1"/>
</dbReference>
<dbReference type="Proteomes" id="UP000680304">
    <property type="component" value="Unassembled WGS sequence"/>
</dbReference>
<protein>
    <submittedName>
        <fullName evidence="2">Uncharacterized protein</fullName>
    </submittedName>
</protein>
<sequence length="119" mass="13749">MKRSHLGGIIVFVVLIAALYIHNVGYSNVQAMYQLETTGKAIVKMANGLTENHERYLTKEKQPQLLRERMEQKGWTFIQQNGAGYFFEKGGKQIIITAKRWNHFYVVYDLERGLVNLAD</sequence>
<evidence type="ECO:0000313" key="3">
    <source>
        <dbReference type="Proteomes" id="UP000680304"/>
    </source>
</evidence>
<gene>
    <name evidence="2" type="ORF">PACILC2_24050</name>
</gene>
<dbReference type="EMBL" id="BOVJ01000073">
    <property type="protein sequence ID" value="GIQ63837.1"/>
    <property type="molecule type" value="Genomic_DNA"/>
</dbReference>